<evidence type="ECO:0008006" key="9">
    <source>
        <dbReference type="Google" id="ProtNLM"/>
    </source>
</evidence>
<sequence length="309" mass="36659">MNGIYSLKTIQCISNGLEKHQAWLAKFEDVKTLKKKKKSKLEQEQDDSIEDVDEFTQQIIVNYTYYTRFPNYYLDGVENVWLNLLRGRGTQCYKNLVQVEDHLTSKGAQWIIQKYIEKPLIVFGKKMDIRQLVLITDWNPLTVWINDEAYLRFTEEEYDPKDLENKMSHLTNKFYVEKGRNTSIIQFSDYLMITIKPQFEQAIIWSLQKRIRMQFWGNDFMIEDKFRVWLIEINSSPDFSYSTHVTENQKLVKEVSEDLIKVVIDKENNKKCDTGKFQRIYKTKSILEKPASVGINLYLEGKKIKKVKG</sequence>
<protein>
    <recommendedName>
        <fullName evidence="9">Tubulin-tyrosine ligase family protein</fullName>
    </recommendedName>
</protein>
<dbReference type="Pfam" id="PF03133">
    <property type="entry name" value="TTL"/>
    <property type="match status" value="2"/>
</dbReference>
<evidence type="ECO:0000256" key="1">
    <source>
        <dbReference type="ARBA" id="ARBA00004496"/>
    </source>
</evidence>
<keyword evidence="4" id="KW-0547">Nucleotide-binding</keyword>
<dbReference type="InterPro" id="IPR051437">
    <property type="entry name" value="TTLL_monoglycylase"/>
</dbReference>
<dbReference type="Proteomes" id="UP000000600">
    <property type="component" value="Unassembled WGS sequence"/>
</dbReference>
<gene>
    <name evidence="7" type="ORF">GSPATT00015840001</name>
</gene>
<dbReference type="OrthoDB" id="10255472at2759"/>
<dbReference type="PANTHER" id="PTHR45870">
    <property type="entry name" value="TUBULIN MONOGLYCYLASE TTLL3"/>
    <property type="match status" value="1"/>
</dbReference>
<dbReference type="SUPFAM" id="SSF56059">
    <property type="entry name" value="Glutathione synthetase ATP-binding domain-like"/>
    <property type="match status" value="1"/>
</dbReference>
<dbReference type="GO" id="GO:0070736">
    <property type="term" value="F:protein-glycine ligase activity, initiating"/>
    <property type="evidence" value="ECO:0000318"/>
    <property type="project" value="GO_Central"/>
</dbReference>
<evidence type="ECO:0000256" key="4">
    <source>
        <dbReference type="ARBA" id="ARBA00022741"/>
    </source>
</evidence>
<dbReference type="GO" id="GO:0005737">
    <property type="term" value="C:cytoplasm"/>
    <property type="evidence" value="ECO:0007669"/>
    <property type="project" value="UniProtKB-SubCell"/>
</dbReference>
<evidence type="ECO:0000313" key="8">
    <source>
        <dbReference type="Proteomes" id="UP000000600"/>
    </source>
</evidence>
<evidence type="ECO:0000256" key="3">
    <source>
        <dbReference type="ARBA" id="ARBA00022598"/>
    </source>
</evidence>
<dbReference type="PROSITE" id="PS51221">
    <property type="entry name" value="TTL"/>
    <property type="match status" value="1"/>
</dbReference>
<dbReference type="STRING" id="5888.A0DD64"/>
<dbReference type="Gene3D" id="3.30.470.20">
    <property type="entry name" value="ATP-grasp fold, B domain"/>
    <property type="match status" value="1"/>
</dbReference>
<keyword evidence="3" id="KW-0436">Ligase</keyword>
<proteinExistence type="predicted"/>
<dbReference type="GeneID" id="5034163"/>
<keyword evidence="8" id="KW-1185">Reference proteome</keyword>
<comment type="subcellular location">
    <subcellularLocation>
        <location evidence="1">Cytoplasm</location>
    </subcellularLocation>
</comment>
<evidence type="ECO:0000256" key="5">
    <source>
        <dbReference type="ARBA" id="ARBA00022840"/>
    </source>
</evidence>
<organism evidence="7 8">
    <name type="scientific">Paramecium tetraurelia</name>
    <dbReference type="NCBI Taxonomy" id="5888"/>
    <lineage>
        <taxon>Eukaryota</taxon>
        <taxon>Sar</taxon>
        <taxon>Alveolata</taxon>
        <taxon>Ciliophora</taxon>
        <taxon>Intramacronucleata</taxon>
        <taxon>Oligohymenophorea</taxon>
        <taxon>Peniculida</taxon>
        <taxon>Parameciidae</taxon>
        <taxon>Paramecium</taxon>
    </lineage>
</organism>
<evidence type="ECO:0000256" key="6">
    <source>
        <dbReference type="SAM" id="Coils"/>
    </source>
</evidence>
<keyword evidence="6" id="KW-0175">Coiled coil</keyword>
<dbReference type="HOGENOM" id="CLU_901550_0_0_1"/>
<dbReference type="PANTHER" id="PTHR45870:SF2">
    <property type="entry name" value="TUBULIN MONOGLYCYLASE TTLL3"/>
    <property type="match status" value="1"/>
</dbReference>
<reference evidence="7 8" key="1">
    <citation type="journal article" date="2006" name="Nature">
        <title>Global trends of whole-genome duplications revealed by the ciliate Paramecium tetraurelia.</title>
        <authorList>
            <consortium name="Genoscope"/>
            <person name="Aury J.-M."/>
            <person name="Jaillon O."/>
            <person name="Duret L."/>
            <person name="Noel B."/>
            <person name="Jubin C."/>
            <person name="Porcel B.M."/>
            <person name="Segurens B."/>
            <person name="Daubin V."/>
            <person name="Anthouard V."/>
            <person name="Aiach N."/>
            <person name="Arnaiz O."/>
            <person name="Billaut A."/>
            <person name="Beisson J."/>
            <person name="Blanc I."/>
            <person name="Bouhouche K."/>
            <person name="Camara F."/>
            <person name="Duharcourt S."/>
            <person name="Guigo R."/>
            <person name="Gogendeau D."/>
            <person name="Katinka M."/>
            <person name="Keller A.-M."/>
            <person name="Kissmehl R."/>
            <person name="Klotz C."/>
            <person name="Koll F."/>
            <person name="Le Moue A."/>
            <person name="Lepere C."/>
            <person name="Malinsky S."/>
            <person name="Nowacki M."/>
            <person name="Nowak J.K."/>
            <person name="Plattner H."/>
            <person name="Poulain J."/>
            <person name="Ruiz F."/>
            <person name="Serrano V."/>
            <person name="Zagulski M."/>
            <person name="Dessen P."/>
            <person name="Betermier M."/>
            <person name="Weissenbach J."/>
            <person name="Scarpelli C."/>
            <person name="Schachter V."/>
            <person name="Sperling L."/>
            <person name="Meyer E."/>
            <person name="Cohen J."/>
            <person name="Wincker P."/>
        </authorList>
    </citation>
    <scope>NUCLEOTIDE SEQUENCE [LARGE SCALE GENOMIC DNA]</scope>
    <source>
        <strain evidence="7 8">Stock d4-2</strain>
    </source>
</reference>
<dbReference type="InParanoid" id="A0DD64"/>
<evidence type="ECO:0000256" key="2">
    <source>
        <dbReference type="ARBA" id="ARBA00022490"/>
    </source>
</evidence>
<accession>A0DD64</accession>
<dbReference type="GO" id="GO:0005524">
    <property type="term" value="F:ATP binding"/>
    <property type="evidence" value="ECO:0007669"/>
    <property type="project" value="UniProtKB-KW"/>
</dbReference>
<dbReference type="KEGG" id="ptm:GSPATT00015840001"/>
<dbReference type="InterPro" id="IPR004344">
    <property type="entry name" value="TTL/TTLL_fam"/>
</dbReference>
<keyword evidence="5" id="KW-0067">ATP-binding</keyword>
<keyword evidence="2" id="KW-0963">Cytoplasm</keyword>
<feature type="coiled-coil region" evidence="6">
    <location>
        <begin position="24"/>
        <end position="58"/>
    </location>
</feature>
<evidence type="ECO:0000313" key="7">
    <source>
        <dbReference type="EMBL" id="CAK80981.1"/>
    </source>
</evidence>
<dbReference type="AlphaFoldDB" id="A0DD64"/>
<dbReference type="RefSeq" id="XP_001448378.1">
    <property type="nucleotide sequence ID" value="XM_001448341.1"/>
</dbReference>
<dbReference type="EMBL" id="CT868385">
    <property type="protein sequence ID" value="CAK80981.1"/>
    <property type="molecule type" value="Genomic_DNA"/>
</dbReference>
<dbReference type="GO" id="GO:0015630">
    <property type="term" value="C:microtubule cytoskeleton"/>
    <property type="evidence" value="ECO:0000318"/>
    <property type="project" value="GO_Central"/>
</dbReference>
<dbReference type="eggNOG" id="KOG2157">
    <property type="taxonomic scope" value="Eukaryota"/>
</dbReference>
<name>A0DD64_PARTE</name>